<keyword evidence="4" id="KW-1185">Reference proteome</keyword>
<evidence type="ECO:0000313" key="3">
    <source>
        <dbReference type="EMBL" id="KAL3307499.1"/>
    </source>
</evidence>
<evidence type="ECO:0000256" key="1">
    <source>
        <dbReference type="ARBA" id="ARBA00023125"/>
    </source>
</evidence>
<dbReference type="Pfam" id="PF03221">
    <property type="entry name" value="HTH_Tnp_Tc5"/>
    <property type="match status" value="1"/>
</dbReference>
<evidence type="ECO:0000259" key="2">
    <source>
        <dbReference type="PROSITE" id="PS51253"/>
    </source>
</evidence>
<comment type="caution">
    <text evidence="3">The sequence shown here is derived from an EMBL/GenBank/DDBJ whole genome shotgun (WGS) entry which is preliminary data.</text>
</comment>
<accession>A0ABD2PJ94</accession>
<dbReference type="EMBL" id="JBJKFK010007204">
    <property type="protein sequence ID" value="KAL3307499.1"/>
    <property type="molecule type" value="Genomic_DNA"/>
</dbReference>
<keyword evidence="1" id="KW-0238">DNA-binding</keyword>
<dbReference type="Gene3D" id="1.10.10.60">
    <property type="entry name" value="Homeodomain-like"/>
    <property type="match status" value="1"/>
</dbReference>
<evidence type="ECO:0000313" key="4">
    <source>
        <dbReference type="Proteomes" id="UP001626550"/>
    </source>
</evidence>
<protein>
    <recommendedName>
        <fullName evidence="2">HTH CENPB-type domain-containing protein</fullName>
    </recommendedName>
</protein>
<reference evidence="3 4" key="1">
    <citation type="submission" date="2024-11" db="EMBL/GenBank/DDBJ databases">
        <title>Adaptive evolution of stress response genes in parasites aligns with host niche diversity.</title>
        <authorList>
            <person name="Hahn C."/>
            <person name="Resl P."/>
        </authorList>
    </citation>
    <scope>NUCLEOTIDE SEQUENCE [LARGE SCALE GENOMIC DNA]</scope>
    <source>
        <strain evidence="3">EGGRZ-B1_66</strain>
        <tissue evidence="3">Body</tissue>
    </source>
</reference>
<dbReference type="InterPro" id="IPR006600">
    <property type="entry name" value="HTH_CenpB_DNA-bd_dom"/>
</dbReference>
<dbReference type="InterPro" id="IPR009057">
    <property type="entry name" value="Homeodomain-like_sf"/>
</dbReference>
<proteinExistence type="predicted"/>
<name>A0ABD2PJ94_9PLAT</name>
<dbReference type="Proteomes" id="UP001626550">
    <property type="component" value="Unassembled WGS sequence"/>
</dbReference>
<dbReference type="SUPFAM" id="SSF46689">
    <property type="entry name" value="Homeodomain-like"/>
    <property type="match status" value="1"/>
</dbReference>
<dbReference type="AlphaFoldDB" id="A0ABD2PJ94"/>
<dbReference type="PROSITE" id="PS51253">
    <property type="entry name" value="HTH_CENPB"/>
    <property type="match status" value="1"/>
</dbReference>
<organism evidence="3 4">
    <name type="scientific">Cichlidogyrus casuarinus</name>
    <dbReference type="NCBI Taxonomy" id="1844966"/>
    <lineage>
        <taxon>Eukaryota</taxon>
        <taxon>Metazoa</taxon>
        <taxon>Spiralia</taxon>
        <taxon>Lophotrochozoa</taxon>
        <taxon>Platyhelminthes</taxon>
        <taxon>Monogenea</taxon>
        <taxon>Monopisthocotylea</taxon>
        <taxon>Dactylogyridea</taxon>
        <taxon>Ancyrocephalidae</taxon>
        <taxon>Cichlidogyrus</taxon>
    </lineage>
</organism>
<feature type="domain" description="HTH CENPB-type" evidence="2">
    <location>
        <begin position="1"/>
        <end position="35"/>
    </location>
</feature>
<gene>
    <name evidence="3" type="ORF">Ciccas_013984</name>
</gene>
<sequence length="89" mass="10387">MKAHSIAAVYGETEFKGSQGWLTRFKKRHGILSKKRKGERAAVSMDVCAQFRVDRVYRLTVRLWRGRLYGHVGERRMALFRAIFLSTKN</sequence>
<dbReference type="GO" id="GO:0003677">
    <property type="term" value="F:DNA binding"/>
    <property type="evidence" value="ECO:0007669"/>
    <property type="project" value="UniProtKB-KW"/>
</dbReference>